<dbReference type="InterPro" id="IPR003819">
    <property type="entry name" value="TauD/TfdA-like"/>
</dbReference>
<dbReference type="InterPro" id="IPR042098">
    <property type="entry name" value="TauD-like_sf"/>
</dbReference>
<dbReference type="STRING" id="1035309.A0A2C5XN81"/>
<sequence>MPAAIYPRSTNLEVRPLPASLQKDSRIGAEVHFRGAADSSDPPRLVTPAALDDSDKKLLQTALWEHSVLVFKKQKGIHPSVLSELAGVWDDKVKDTHSAGEKMVTDKDNILSRNGGNRIPRAPMVSILGSGRFENYESIPELNLRHVNQKEFHSKPLSDEEVAAGQTRFYRWHMDMPLHRRLPGRVTLIHGLVIPKGLDQRVVFDEGDELSLAPGATAFISGSRAFDNLSPSEQEWALNTTVQYAPRAYEWIRDCRATSDGLTIDSAGQERPLSDLPEWTWSDSQIHPMVWKHPLYPDRPLLQIVGCCVYALRTTDPATGVVTEITDIRLVREKIRSLMKKTVRPQYIYAHAWEEGDLVVFHNKGVWHSITGNLDDQRRLLWQCTMESAERPEAARPLPKS</sequence>
<dbReference type="AlphaFoldDB" id="A0A2C5XN81"/>
<dbReference type="Proteomes" id="UP000222788">
    <property type="component" value="Unassembled WGS sequence"/>
</dbReference>
<name>A0A2C5XN81_9PEZI</name>
<dbReference type="InterPro" id="IPR051178">
    <property type="entry name" value="TfdA_dioxygenase"/>
</dbReference>
<gene>
    <name evidence="8" type="ORF">CFIMG_000435RA</name>
</gene>
<reference evidence="8 9" key="1">
    <citation type="journal article" date="2013" name="Fungal Biol.">
        <title>Analysis of microsatellite markers in the genome of the plant pathogen Ceratocystis fimbriata.</title>
        <authorList>
            <person name="Simpson M.C."/>
            <person name="Wilken P.M."/>
            <person name="Coetzee M.P."/>
            <person name="Wingfield M.J."/>
            <person name="Wingfield B.D."/>
        </authorList>
    </citation>
    <scope>NUCLEOTIDE SEQUENCE [LARGE SCALE GENOMIC DNA]</scope>
    <source>
        <strain evidence="8 9">CBS 114723</strain>
    </source>
</reference>
<evidence type="ECO:0000256" key="5">
    <source>
        <dbReference type="ARBA" id="ARBA00023002"/>
    </source>
</evidence>
<dbReference type="OrthoDB" id="93019at2759"/>
<evidence type="ECO:0000313" key="8">
    <source>
        <dbReference type="EMBL" id="PHH56241.1"/>
    </source>
</evidence>
<evidence type="ECO:0000256" key="6">
    <source>
        <dbReference type="ARBA" id="ARBA00023004"/>
    </source>
</evidence>
<dbReference type="Pfam" id="PF02668">
    <property type="entry name" value="TauD"/>
    <property type="match status" value="1"/>
</dbReference>
<comment type="cofactor">
    <cofactor evidence="1">
        <name>Fe(2+)</name>
        <dbReference type="ChEBI" id="CHEBI:29033"/>
    </cofactor>
</comment>
<evidence type="ECO:0000313" key="9">
    <source>
        <dbReference type="Proteomes" id="UP000222788"/>
    </source>
</evidence>
<evidence type="ECO:0000256" key="2">
    <source>
        <dbReference type="ARBA" id="ARBA00005896"/>
    </source>
</evidence>
<organism evidence="8 9">
    <name type="scientific">Ceratocystis fimbriata CBS 114723</name>
    <dbReference type="NCBI Taxonomy" id="1035309"/>
    <lineage>
        <taxon>Eukaryota</taxon>
        <taxon>Fungi</taxon>
        <taxon>Dikarya</taxon>
        <taxon>Ascomycota</taxon>
        <taxon>Pezizomycotina</taxon>
        <taxon>Sordariomycetes</taxon>
        <taxon>Hypocreomycetidae</taxon>
        <taxon>Microascales</taxon>
        <taxon>Ceratocystidaceae</taxon>
        <taxon>Ceratocystis</taxon>
    </lineage>
</organism>
<keyword evidence="4 8" id="KW-0223">Dioxygenase</keyword>
<keyword evidence="5" id="KW-0560">Oxidoreductase</keyword>
<dbReference type="EMBL" id="APWK03000001">
    <property type="protein sequence ID" value="PHH56241.1"/>
    <property type="molecule type" value="Genomic_DNA"/>
</dbReference>
<keyword evidence="9" id="KW-1185">Reference proteome</keyword>
<reference evidence="8 9" key="2">
    <citation type="journal article" date="2013" name="IMA Fungus">
        <title>IMA Genome-F 1: Ceratocystis fimbriata: Draft nuclear genome sequence for the plant pathogen, Ceratocystis fimbriata.</title>
        <authorList>
            <person name="Wilken P.M."/>
            <person name="Steenkamp E.T."/>
            <person name="Wingfield M.J."/>
            <person name="de Beer Z.W."/>
            <person name="Wingfield B.D."/>
        </authorList>
    </citation>
    <scope>NUCLEOTIDE SEQUENCE [LARGE SCALE GENOMIC DNA]</scope>
    <source>
        <strain evidence="8 9">CBS 114723</strain>
    </source>
</reference>
<keyword evidence="6" id="KW-0408">Iron</keyword>
<protein>
    <submittedName>
        <fullName evidence="8">Putative dioxygenase</fullName>
    </submittedName>
</protein>
<dbReference type="GO" id="GO:0046872">
    <property type="term" value="F:metal ion binding"/>
    <property type="evidence" value="ECO:0007669"/>
    <property type="project" value="UniProtKB-KW"/>
</dbReference>
<proteinExistence type="inferred from homology"/>
<dbReference type="GO" id="GO:0051213">
    <property type="term" value="F:dioxygenase activity"/>
    <property type="evidence" value="ECO:0007669"/>
    <property type="project" value="UniProtKB-KW"/>
</dbReference>
<keyword evidence="3" id="KW-0479">Metal-binding</keyword>
<evidence type="ECO:0000256" key="1">
    <source>
        <dbReference type="ARBA" id="ARBA00001954"/>
    </source>
</evidence>
<evidence type="ECO:0000256" key="4">
    <source>
        <dbReference type="ARBA" id="ARBA00022964"/>
    </source>
</evidence>
<dbReference type="PANTHER" id="PTHR43779:SF2">
    <property type="entry name" value="ALPHA-KETOGLUTARATE-DEPENDENT XANTHINE DIOXYGENASE XAN1"/>
    <property type="match status" value="1"/>
</dbReference>
<evidence type="ECO:0000259" key="7">
    <source>
        <dbReference type="Pfam" id="PF02668"/>
    </source>
</evidence>
<dbReference type="Gene3D" id="3.60.130.10">
    <property type="entry name" value="Clavaminate synthase-like"/>
    <property type="match status" value="1"/>
</dbReference>
<dbReference type="PANTHER" id="PTHR43779">
    <property type="entry name" value="DIOXYGENASE RV0097-RELATED"/>
    <property type="match status" value="1"/>
</dbReference>
<feature type="domain" description="TauD/TfdA-like" evidence="7">
    <location>
        <begin position="45"/>
        <end position="385"/>
    </location>
</feature>
<accession>A0A2C5XN81</accession>
<evidence type="ECO:0000256" key="3">
    <source>
        <dbReference type="ARBA" id="ARBA00022723"/>
    </source>
</evidence>
<comment type="similarity">
    <text evidence="2">Belongs to the TfdA dioxygenase family.</text>
</comment>
<comment type="caution">
    <text evidence="8">The sequence shown here is derived from an EMBL/GenBank/DDBJ whole genome shotgun (WGS) entry which is preliminary data.</text>
</comment>
<dbReference type="SUPFAM" id="SSF51197">
    <property type="entry name" value="Clavaminate synthase-like"/>
    <property type="match status" value="1"/>
</dbReference>